<evidence type="ECO:0000256" key="6">
    <source>
        <dbReference type="ARBA" id="ARBA00022741"/>
    </source>
</evidence>
<dbReference type="InterPro" id="IPR003593">
    <property type="entry name" value="AAA+_ATPase"/>
</dbReference>
<protein>
    <submittedName>
        <fullName evidence="14">ABC transporter ATP-binding protein</fullName>
    </submittedName>
</protein>
<evidence type="ECO:0000256" key="4">
    <source>
        <dbReference type="ARBA" id="ARBA00022519"/>
    </source>
</evidence>
<keyword evidence="15" id="KW-1185">Reference proteome</keyword>
<keyword evidence="9 11" id="KW-0472">Membrane</keyword>
<keyword evidence="7 14" id="KW-0067">ATP-binding</keyword>
<evidence type="ECO:0000256" key="2">
    <source>
        <dbReference type="ARBA" id="ARBA00022448"/>
    </source>
</evidence>
<evidence type="ECO:0000313" key="14">
    <source>
        <dbReference type="EMBL" id="TCC03915.1"/>
    </source>
</evidence>
<evidence type="ECO:0000259" key="12">
    <source>
        <dbReference type="PROSITE" id="PS50893"/>
    </source>
</evidence>
<evidence type="ECO:0000259" key="13">
    <source>
        <dbReference type="PROSITE" id="PS50929"/>
    </source>
</evidence>
<gene>
    <name evidence="14" type="ORF">E0H45_32925</name>
</gene>
<feature type="domain" description="ABC transmembrane type-1" evidence="13">
    <location>
        <begin position="28"/>
        <end position="310"/>
    </location>
</feature>
<feature type="region of interest" description="Disordered" evidence="10">
    <location>
        <begin position="576"/>
        <end position="595"/>
    </location>
</feature>
<keyword evidence="5 11" id="KW-0812">Transmembrane</keyword>
<proteinExistence type="predicted"/>
<evidence type="ECO:0000256" key="1">
    <source>
        <dbReference type="ARBA" id="ARBA00004651"/>
    </source>
</evidence>
<dbReference type="Pfam" id="PF00664">
    <property type="entry name" value="ABC_membrane"/>
    <property type="match status" value="1"/>
</dbReference>
<dbReference type="EMBL" id="SJJZ01000004">
    <property type="protein sequence ID" value="TCC03915.1"/>
    <property type="molecule type" value="Genomic_DNA"/>
</dbReference>
<dbReference type="PANTHER" id="PTHR43394">
    <property type="entry name" value="ATP-DEPENDENT PERMEASE MDL1, MITOCHONDRIAL"/>
    <property type="match status" value="1"/>
</dbReference>
<keyword evidence="4" id="KW-0997">Cell inner membrane</keyword>
<feature type="domain" description="ABC transporter" evidence="12">
    <location>
        <begin position="341"/>
        <end position="574"/>
    </location>
</feature>
<comment type="caution">
    <text evidence="14">The sequence shown here is derived from an EMBL/GenBank/DDBJ whole genome shotgun (WGS) entry which is preliminary data.</text>
</comment>
<dbReference type="PROSITE" id="PS50929">
    <property type="entry name" value="ABC_TM1F"/>
    <property type="match status" value="1"/>
</dbReference>
<keyword evidence="2" id="KW-0813">Transport</keyword>
<dbReference type="AlphaFoldDB" id="A0A4R0H076"/>
<feature type="transmembrane region" description="Helical" evidence="11">
    <location>
        <begin position="169"/>
        <end position="186"/>
    </location>
</feature>
<dbReference type="RefSeq" id="WP_131344697.1">
    <property type="nucleotide sequence ID" value="NZ_SJJZ01000004.1"/>
</dbReference>
<evidence type="ECO:0000256" key="5">
    <source>
        <dbReference type="ARBA" id="ARBA00022692"/>
    </source>
</evidence>
<evidence type="ECO:0000256" key="7">
    <source>
        <dbReference type="ARBA" id="ARBA00022840"/>
    </source>
</evidence>
<dbReference type="Proteomes" id="UP000292346">
    <property type="component" value="Unassembled WGS sequence"/>
</dbReference>
<dbReference type="PANTHER" id="PTHR43394:SF1">
    <property type="entry name" value="ATP-BINDING CASSETTE SUB-FAMILY B MEMBER 10, MITOCHONDRIAL"/>
    <property type="match status" value="1"/>
</dbReference>
<keyword evidence="3" id="KW-1003">Cell membrane</keyword>
<dbReference type="Gene3D" id="1.20.1560.10">
    <property type="entry name" value="ABC transporter type 1, transmembrane domain"/>
    <property type="match status" value="1"/>
</dbReference>
<sequence>MNLLPIAGPRATWTVLWRELRRLPVLSAVAALVITGASAAGLVAPWALGVLVDDIAGGGDRSAIARVVLLIGLAAVLAGVLTALGVTLVARVGETVLARIREQVLDRVLQLPAPVLEKVRTGDLLSRVGDDVASVAAALTEVGPSVLGAALTILLTVAGMFALDWRLGLAGLLAVPMYYLALRWYLRRSAPYYKQERVAMGERSEAIIASLRGSATVRAYRLEDRQLEKIGETSGTARDISITVFRLFSFFSSRINHAEFTGLTAILVTGFFLVREDSVSIGAVTSAALYFHRLFNPVNVVLMEFDQIQTAAAGMSRLAGVLEIEPAPEPPASPDPADASLELQVISHHYDGPEVLTEVSLRLEPGERVALVGASGAGKTTLAAIAAGVLAPSTGVVKLGGVDVRDLGEDRTRAQVALLSQEVHVFSGTLMEDVQLARPASTAEEVEAALDRVGASAWVRALPDGLNTIVGESGHPLTGAQAQQLAFARLVLADPPVAVLDEATAEAGSAGARELERASAAATAGRTTLVVAHRLTQAEQADRIVVLDHGRVAESGTHEALLASGGRYAQLWRSWTGTSTPGQPAGRTTPANAST</sequence>
<keyword evidence="8 11" id="KW-1133">Transmembrane helix</keyword>
<accession>A0A4R0H076</accession>
<dbReference type="GO" id="GO:0005886">
    <property type="term" value="C:plasma membrane"/>
    <property type="evidence" value="ECO:0007669"/>
    <property type="project" value="UniProtKB-SubCell"/>
</dbReference>
<dbReference type="FunFam" id="3.40.50.300:FF:001001">
    <property type="entry name" value="Multidrug ABC transporter ATP-binding protein"/>
    <property type="match status" value="1"/>
</dbReference>
<dbReference type="InterPro" id="IPR003439">
    <property type="entry name" value="ABC_transporter-like_ATP-bd"/>
</dbReference>
<dbReference type="InterPro" id="IPR011527">
    <property type="entry name" value="ABC1_TM_dom"/>
</dbReference>
<evidence type="ECO:0000256" key="8">
    <source>
        <dbReference type="ARBA" id="ARBA00022989"/>
    </source>
</evidence>
<feature type="transmembrane region" description="Helical" evidence="11">
    <location>
        <begin position="146"/>
        <end position="163"/>
    </location>
</feature>
<reference evidence="14 15" key="1">
    <citation type="submission" date="2019-02" db="EMBL/GenBank/DDBJ databases">
        <title>Kribbella capetownensis sp. nov. and Kribbella speibonae sp. nov., isolated from soil.</title>
        <authorList>
            <person name="Curtis S.M."/>
            <person name="Norton I."/>
            <person name="Everest G.J."/>
            <person name="Meyers P.R."/>
        </authorList>
    </citation>
    <scope>NUCLEOTIDE SEQUENCE [LARGE SCALE GENOMIC DNA]</scope>
    <source>
        <strain evidence="14 15">KCTC 29219</strain>
    </source>
</reference>
<dbReference type="InterPro" id="IPR039421">
    <property type="entry name" value="Type_1_exporter"/>
</dbReference>
<dbReference type="SUPFAM" id="SSF52540">
    <property type="entry name" value="P-loop containing nucleoside triphosphate hydrolases"/>
    <property type="match status" value="1"/>
</dbReference>
<dbReference type="CDD" id="cd07346">
    <property type="entry name" value="ABC_6TM_exporters"/>
    <property type="match status" value="1"/>
</dbReference>
<dbReference type="GO" id="GO:0016887">
    <property type="term" value="F:ATP hydrolysis activity"/>
    <property type="evidence" value="ECO:0007669"/>
    <property type="project" value="InterPro"/>
</dbReference>
<dbReference type="OrthoDB" id="9806127at2"/>
<evidence type="ECO:0000256" key="10">
    <source>
        <dbReference type="SAM" id="MobiDB-lite"/>
    </source>
</evidence>
<dbReference type="Pfam" id="PF00005">
    <property type="entry name" value="ABC_tran"/>
    <property type="match status" value="1"/>
</dbReference>
<feature type="transmembrane region" description="Helical" evidence="11">
    <location>
        <begin position="63"/>
        <end position="90"/>
    </location>
</feature>
<evidence type="ECO:0000256" key="9">
    <source>
        <dbReference type="ARBA" id="ARBA00023136"/>
    </source>
</evidence>
<dbReference type="InterPro" id="IPR036640">
    <property type="entry name" value="ABC1_TM_sf"/>
</dbReference>
<dbReference type="InterPro" id="IPR027417">
    <property type="entry name" value="P-loop_NTPase"/>
</dbReference>
<dbReference type="GO" id="GO:0015421">
    <property type="term" value="F:ABC-type oligopeptide transporter activity"/>
    <property type="evidence" value="ECO:0007669"/>
    <property type="project" value="TreeGrafter"/>
</dbReference>
<dbReference type="GO" id="GO:0005524">
    <property type="term" value="F:ATP binding"/>
    <property type="evidence" value="ECO:0007669"/>
    <property type="project" value="UniProtKB-KW"/>
</dbReference>
<keyword evidence="6" id="KW-0547">Nucleotide-binding</keyword>
<comment type="subcellular location">
    <subcellularLocation>
        <location evidence="1">Cell membrane</location>
        <topology evidence="1">Multi-pass membrane protein</topology>
    </subcellularLocation>
</comment>
<dbReference type="PROSITE" id="PS50893">
    <property type="entry name" value="ABC_TRANSPORTER_2"/>
    <property type="match status" value="1"/>
</dbReference>
<organism evidence="14 15">
    <name type="scientific">Kribbella soli</name>
    <dbReference type="NCBI Taxonomy" id="1124743"/>
    <lineage>
        <taxon>Bacteria</taxon>
        <taxon>Bacillati</taxon>
        <taxon>Actinomycetota</taxon>
        <taxon>Actinomycetes</taxon>
        <taxon>Propionibacteriales</taxon>
        <taxon>Kribbellaceae</taxon>
        <taxon>Kribbella</taxon>
    </lineage>
</organism>
<dbReference type="SMART" id="SM00382">
    <property type="entry name" value="AAA"/>
    <property type="match status" value="1"/>
</dbReference>
<evidence type="ECO:0000256" key="3">
    <source>
        <dbReference type="ARBA" id="ARBA00022475"/>
    </source>
</evidence>
<evidence type="ECO:0000313" key="15">
    <source>
        <dbReference type="Proteomes" id="UP000292346"/>
    </source>
</evidence>
<dbReference type="SUPFAM" id="SSF90123">
    <property type="entry name" value="ABC transporter transmembrane region"/>
    <property type="match status" value="1"/>
</dbReference>
<evidence type="ECO:0000256" key="11">
    <source>
        <dbReference type="SAM" id="Phobius"/>
    </source>
</evidence>
<dbReference type="Gene3D" id="3.40.50.300">
    <property type="entry name" value="P-loop containing nucleotide triphosphate hydrolases"/>
    <property type="match status" value="1"/>
</dbReference>
<name>A0A4R0H076_9ACTN</name>